<keyword evidence="6" id="KW-0963">Cytoplasm</keyword>
<feature type="region of interest" description="Disordered" evidence="12">
    <location>
        <begin position="1"/>
        <end position="45"/>
    </location>
</feature>
<evidence type="ECO:0000256" key="5">
    <source>
        <dbReference type="ARBA" id="ARBA00022473"/>
    </source>
</evidence>
<dbReference type="PANTHER" id="PTHR46822">
    <property type="entry name" value="COILED-COIL ALPHA-HELICAL ROD PROTEIN 1"/>
    <property type="match status" value="1"/>
</dbReference>
<keyword evidence="9" id="KW-0539">Nucleus</keyword>
<feature type="region of interest" description="Disordered" evidence="12">
    <location>
        <begin position="611"/>
        <end position="661"/>
    </location>
</feature>
<dbReference type="OrthoDB" id="193258at2759"/>
<dbReference type="EMBL" id="VXIV02000944">
    <property type="protein sequence ID" value="KAF6035061.1"/>
    <property type="molecule type" value="Genomic_DNA"/>
</dbReference>
<evidence type="ECO:0000256" key="8">
    <source>
        <dbReference type="ARBA" id="ARBA00023054"/>
    </source>
</evidence>
<dbReference type="GO" id="GO:0030154">
    <property type="term" value="P:cell differentiation"/>
    <property type="evidence" value="ECO:0007669"/>
    <property type="project" value="UniProtKB-KW"/>
</dbReference>
<evidence type="ECO:0000256" key="9">
    <source>
        <dbReference type="ARBA" id="ARBA00023242"/>
    </source>
</evidence>
<feature type="coiled-coil region" evidence="11">
    <location>
        <begin position="209"/>
        <end position="267"/>
    </location>
</feature>
<evidence type="ECO:0000256" key="11">
    <source>
        <dbReference type="SAM" id="Coils"/>
    </source>
</evidence>
<evidence type="ECO:0000256" key="10">
    <source>
        <dbReference type="ARBA" id="ARBA00031932"/>
    </source>
</evidence>
<evidence type="ECO:0000256" key="3">
    <source>
        <dbReference type="ARBA" id="ARBA00004496"/>
    </source>
</evidence>
<organism evidence="13 14">
    <name type="scientific">Bugula neritina</name>
    <name type="common">Brown bryozoan</name>
    <name type="synonym">Sertularia neritina</name>
    <dbReference type="NCBI Taxonomy" id="10212"/>
    <lineage>
        <taxon>Eukaryota</taxon>
        <taxon>Metazoa</taxon>
        <taxon>Spiralia</taxon>
        <taxon>Lophotrochozoa</taxon>
        <taxon>Bryozoa</taxon>
        <taxon>Gymnolaemata</taxon>
        <taxon>Cheilostomatida</taxon>
        <taxon>Flustrina</taxon>
        <taxon>Buguloidea</taxon>
        <taxon>Bugulidae</taxon>
        <taxon>Bugula</taxon>
    </lineage>
</organism>
<evidence type="ECO:0000256" key="12">
    <source>
        <dbReference type="SAM" id="MobiDB-lite"/>
    </source>
</evidence>
<dbReference type="PANTHER" id="PTHR46822:SF1">
    <property type="entry name" value="COILED-COIL ALPHA-HELICAL ROD PROTEIN 1"/>
    <property type="match status" value="1"/>
</dbReference>
<feature type="compositionally biased region" description="Low complexity" evidence="12">
    <location>
        <begin position="652"/>
        <end position="661"/>
    </location>
</feature>
<dbReference type="GO" id="GO:0005814">
    <property type="term" value="C:centriole"/>
    <property type="evidence" value="ECO:0007669"/>
    <property type="project" value="TreeGrafter"/>
</dbReference>
<dbReference type="Proteomes" id="UP000593567">
    <property type="component" value="Unassembled WGS sequence"/>
</dbReference>
<keyword evidence="5" id="KW-0217">Developmental protein</keyword>
<accession>A0A7J7KB47</accession>
<comment type="caution">
    <text evidence="13">The sequence shown here is derived from an EMBL/GenBank/DDBJ whole genome shotgun (WGS) entry which is preliminary data.</text>
</comment>
<dbReference type="SUPFAM" id="SSF57997">
    <property type="entry name" value="Tropomyosin"/>
    <property type="match status" value="1"/>
</dbReference>
<reference evidence="13" key="1">
    <citation type="submission" date="2020-06" db="EMBL/GenBank/DDBJ databases">
        <title>Draft genome of Bugula neritina, a colonial animal packing powerful symbionts and potential medicines.</title>
        <authorList>
            <person name="Rayko M."/>
        </authorList>
    </citation>
    <scope>NUCLEOTIDE SEQUENCE [LARGE SCALE GENOMIC DNA]</scope>
    <source>
        <strain evidence="13">Kwan_BN1</strain>
    </source>
</reference>
<evidence type="ECO:0000256" key="4">
    <source>
        <dbReference type="ARBA" id="ARBA00016468"/>
    </source>
</evidence>
<dbReference type="InterPro" id="IPR009800">
    <property type="entry name" value="HCR"/>
</dbReference>
<feature type="compositionally biased region" description="Polar residues" evidence="12">
    <location>
        <begin position="1"/>
        <end position="10"/>
    </location>
</feature>
<keyword evidence="7" id="KW-0221">Differentiation</keyword>
<dbReference type="GO" id="GO:0005634">
    <property type="term" value="C:nucleus"/>
    <property type="evidence" value="ECO:0007669"/>
    <property type="project" value="UniProtKB-SubCell"/>
</dbReference>
<evidence type="ECO:0000256" key="2">
    <source>
        <dbReference type="ARBA" id="ARBA00004123"/>
    </source>
</evidence>
<name>A0A7J7KB47_BUGNE</name>
<gene>
    <name evidence="13" type="ORF">EB796_006636</name>
</gene>
<evidence type="ECO:0000256" key="7">
    <source>
        <dbReference type="ARBA" id="ARBA00022782"/>
    </source>
</evidence>
<dbReference type="AlphaFoldDB" id="A0A7J7KB47"/>
<sequence>MQTDAHTSDPSSDDEVGYSPSKGKKCAASTAESKHSNSPVSAGDLEIEKLRRENYQLLAENLKQTYQSCTRVQDTPQSSTNKHVDSLISKQSEEINQLRQQLADEHNKHERTLTNFDQECIRREKAYQNDLDILNSQHEKVMANLKREFSEKERCLEHNLTEVRSECEIQQQEMSRLFKEVEKQKAHNDNVTRNLELISARLSESKSVCEDKDKKIAELQQTVSSYQQRLGGRERWPQEKSELELKLSNLMNDNETLRGENEGLNLRLLAINDILSAQQDTLRVDNSADGKLHNLLNRWRTKVFSMLVQQKSSELVFKADTNKWEGLTRSLEDQVFSLRARIRELEAMVKERDVQVDLLSKQKQKLELSSQKLRSLTSTYESEKERELEAQKLLTHTVQGFSTKFESQRKVLEAVGSHVTQYEARLLAVNTKFLQCKDFLLSTQSKCADLNERLKVSEDECESLRQQLADSNLVKQDYQQKHDQLQKSLLDYVKAAEDQEKTISHLKDRIDQLTVHADLEAKRVELEVTRPYKDSVAKHQEEISNLKRQLAKTTVLLRRSERQNEQNQDSHGKELHAVMSQNAEKLSRLTSDLTAAQVEKNIVQSTLTALTNSNTTRAKPRVSQSHSASPQTTPVKSQPVVHSLPTSPLGRKLAAASASKLAASIINSDTDSDSEESSNEGA</sequence>
<evidence type="ECO:0000313" key="13">
    <source>
        <dbReference type="EMBL" id="KAF6035061.1"/>
    </source>
</evidence>
<evidence type="ECO:0000256" key="6">
    <source>
        <dbReference type="ARBA" id="ARBA00022490"/>
    </source>
</evidence>
<feature type="compositionally biased region" description="Polar residues" evidence="12">
    <location>
        <begin position="622"/>
        <end position="636"/>
    </location>
</feature>
<comment type="function">
    <text evidence="1">May be a regulator of keratinocyte proliferation or differentiation.</text>
</comment>
<keyword evidence="14" id="KW-1185">Reference proteome</keyword>
<keyword evidence="8 11" id="KW-0175">Coiled coil</keyword>
<protein>
    <recommendedName>
        <fullName evidence="4">Coiled-coil alpha-helical rod protein 1</fullName>
    </recommendedName>
    <alternativeName>
        <fullName evidence="10">Alpha-helical coiled-coil rod protein</fullName>
    </alternativeName>
</protein>
<feature type="coiled-coil region" evidence="11">
    <location>
        <begin position="45"/>
        <end position="119"/>
    </location>
</feature>
<dbReference type="GO" id="GO:0005737">
    <property type="term" value="C:cytoplasm"/>
    <property type="evidence" value="ECO:0007669"/>
    <property type="project" value="UniProtKB-SubCell"/>
</dbReference>
<comment type="subcellular location">
    <subcellularLocation>
        <location evidence="3">Cytoplasm</location>
    </subcellularLocation>
    <subcellularLocation>
        <location evidence="2">Nucleus</location>
    </subcellularLocation>
</comment>
<feature type="coiled-coil region" evidence="11">
    <location>
        <begin position="440"/>
        <end position="563"/>
    </location>
</feature>
<evidence type="ECO:0000256" key="1">
    <source>
        <dbReference type="ARBA" id="ARBA00003936"/>
    </source>
</evidence>
<dbReference type="GO" id="GO:0006611">
    <property type="term" value="P:protein export from nucleus"/>
    <property type="evidence" value="ECO:0007669"/>
    <property type="project" value="TreeGrafter"/>
</dbReference>
<evidence type="ECO:0000313" key="14">
    <source>
        <dbReference type="Proteomes" id="UP000593567"/>
    </source>
</evidence>
<proteinExistence type="predicted"/>